<dbReference type="NCBIfam" id="NF002794">
    <property type="entry name" value="PRK02925.1"/>
    <property type="match status" value="1"/>
</dbReference>
<evidence type="ECO:0000256" key="6">
    <source>
        <dbReference type="ARBA" id="ARBA00023235"/>
    </source>
</evidence>
<reference evidence="7" key="1">
    <citation type="submission" date="2020-10" db="EMBL/GenBank/DDBJ databases">
        <authorList>
            <person name="Gilroy R."/>
        </authorList>
    </citation>
    <scope>NUCLEOTIDE SEQUENCE</scope>
    <source>
        <strain evidence="7">1748</strain>
    </source>
</reference>
<accession>A0A9D9DA76</accession>
<dbReference type="AlphaFoldDB" id="A0A9D9DA76"/>
<evidence type="ECO:0000256" key="1">
    <source>
        <dbReference type="ARBA" id="ARBA00001165"/>
    </source>
</evidence>
<dbReference type="InterPro" id="IPR003766">
    <property type="entry name" value="Uronate_isomerase"/>
</dbReference>
<dbReference type="PANTHER" id="PTHR30068:SF4">
    <property type="entry name" value="URONATE ISOMERASE"/>
    <property type="match status" value="1"/>
</dbReference>
<dbReference type="PANTHER" id="PTHR30068">
    <property type="entry name" value="URONATE ISOMERASE"/>
    <property type="match status" value="1"/>
</dbReference>
<evidence type="ECO:0000256" key="4">
    <source>
        <dbReference type="ARBA" id="ARBA00012546"/>
    </source>
</evidence>
<feature type="non-terminal residue" evidence="7">
    <location>
        <position position="341"/>
    </location>
</feature>
<comment type="similarity">
    <text evidence="3">Belongs to the metallo-dependent hydrolases superfamily. Uronate isomerase family.</text>
</comment>
<proteinExistence type="inferred from homology"/>
<dbReference type="Gene3D" id="1.10.2020.10">
    <property type="entry name" value="uronate isomerase, domain 2, chain A"/>
    <property type="match status" value="1"/>
</dbReference>
<organism evidence="7 8">
    <name type="scientific">Candidatus Scatoplasma merdavium</name>
    <dbReference type="NCBI Taxonomy" id="2840932"/>
    <lineage>
        <taxon>Bacteria</taxon>
        <taxon>Bacillati</taxon>
        <taxon>Bacillota</taxon>
        <taxon>Bacilli</taxon>
        <taxon>Bacillales</taxon>
        <taxon>Candidatus Scatoplasma</taxon>
    </lineage>
</organism>
<dbReference type="GO" id="GO:0008880">
    <property type="term" value="F:glucuronate isomerase activity"/>
    <property type="evidence" value="ECO:0007669"/>
    <property type="project" value="UniProtKB-EC"/>
</dbReference>
<dbReference type="GO" id="GO:0019698">
    <property type="term" value="P:D-galacturonate catabolic process"/>
    <property type="evidence" value="ECO:0007669"/>
    <property type="project" value="TreeGrafter"/>
</dbReference>
<name>A0A9D9DA76_9BACL</name>
<dbReference type="Pfam" id="PF02614">
    <property type="entry name" value="UxaC"/>
    <property type="match status" value="1"/>
</dbReference>
<evidence type="ECO:0000313" key="7">
    <source>
        <dbReference type="EMBL" id="MBO8414644.1"/>
    </source>
</evidence>
<evidence type="ECO:0000256" key="5">
    <source>
        <dbReference type="ARBA" id="ARBA00020555"/>
    </source>
</evidence>
<comment type="pathway">
    <text evidence="2">Carbohydrate metabolism; pentose and glucuronate interconversion.</text>
</comment>
<evidence type="ECO:0000256" key="2">
    <source>
        <dbReference type="ARBA" id="ARBA00004892"/>
    </source>
</evidence>
<dbReference type="EMBL" id="JADING010000120">
    <property type="protein sequence ID" value="MBO8414644.1"/>
    <property type="molecule type" value="Genomic_DNA"/>
</dbReference>
<dbReference type="Gene3D" id="3.20.20.140">
    <property type="entry name" value="Metal-dependent hydrolases"/>
    <property type="match status" value="2"/>
</dbReference>
<dbReference type="EC" id="5.3.1.12" evidence="4"/>
<evidence type="ECO:0000313" key="8">
    <source>
        <dbReference type="Proteomes" id="UP000823629"/>
    </source>
</evidence>
<protein>
    <recommendedName>
        <fullName evidence="5">Uronate isomerase</fullName>
        <ecNumber evidence="4">5.3.1.12</ecNumber>
    </recommendedName>
</protein>
<dbReference type="InterPro" id="IPR032466">
    <property type="entry name" value="Metal_Hydrolase"/>
</dbReference>
<reference evidence="7" key="2">
    <citation type="journal article" date="2021" name="PeerJ">
        <title>Extensive microbial diversity within the chicken gut microbiome revealed by metagenomics and culture.</title>
        <authorList>
            <person name="Gilroy R."/>
            <person name="Ravi A."/>
            <person name="Getino M."/>
            <person name="Pursley I."/>
            <person name="Horton D.L."/>
            <person name="Alikhan N.F."/>
            <person name="Baker D."/>
            <person name="Gharbi K."/>
            <person name="Hall N."/>
            <person name="Watson M."/>
            <person name="Adriaenssens E.M."/>
            <person name="Foster-Nyarko E."/>
            <person name="Jarju S."/>
            <person name="Secka A."/>
            <person name="Antonio M."/>
            <person name="Oren A."/>
            <person name="Chaudhuri R.R."/>
            <person name="La Ragione R."/>
            <person name="Hildebrand F."/>
            <person name="Pallen M.J."/>
        </authorList>
    </citation>
    <scope>NUCLEOTIDE SEQUENCE</scope>
    <source>
        <strain evidence="7">1748</strain>
    </source>
</reference>
<evidence type="ECO:0000256" key="3">
    <source>
        <dbReference type="ARBA" id="ARBA00008397"/>
    </source>
</evidence>
<comment type="caution">
    <text evidence="7">The sequence shown here is derived from an EMBL/GenBank/DDBJ whole genome shotgun (WGS) entry which is preliminary data.</text>
</comment>
<keyword evidence="6 7" id="KW-0413">Isomerase</keyword>
<sequence>MKKFLDKDFLLNNEVAVDLYENHAKKMPIFDYHCHLVPQQIYEDYHFKNITEAWLGANHYGDHYKWRLLREFGVDEKYITGDADDYERFLKFAEVMPYMVGNPIYQWTHLELRRYFGIDKLLSPETAKEIYDECNEKLKTLSARKMIEMFNVDTLFTTDDPADDLHYHELMAKDPSLKVHVAPAWRPDKAINVERDTFLPWLKKLSEVCNRDIKSLQDLFDCLDERLQFFVKHGCVASDHALDVVHFKAGATYEDANKVFLKALNHETITFEDEDIYKGVVLVFLGKEYSKYNIVQQYHIGALRNNSPRMYKELGPDTGYDAIEDMPVAEKLSGLMAQLDA</sequence>
<dbReference type="Proteomes" id="UP000823629">
    <property type="component" value="Unassembled WGS sequence"/>
</dbReference>
<dbReference type="SUPFAM" id="SSF51556">
    <property type="entry name" value="Metallo-dependent hydrolases"/>
    <property type="match status" value="1"/>
</dbReference>
<dbReference type="GO" id="GO:0042840">
    <property type="term" value="P:D-glucuronate catabolic process"/>
    <property type="evidence" value="ECO:0007669"/>
    <property type="project" value="TreeGrafter"/>
</dbReference>
<comment type="catalytic activity">
    <reaction evidence="1">
        <text>D-glucuronate = D-fructuronate</text>
        <dbReference type="Rhea" id="RHEA:13049"/>
        <dbReference type="ChEBI" id="CHEBI:58720"/>
        <dbReference type="ChEBI" id="CHEBI:59863"/>
        <dbReference type="EC" id="5.3.1.12"/>
    </reaction>
</comment>
<gene>
    <name evidence="7" type="primary">uxaC</name>
    <name evidence="7" type="ORF">IAC78_04160</name>
</gene>